<evidence type="ECO:0000256" key="7">
    <source>
        <dbReference type="ARBA" id="ARBA00022927"/>
    </source>
</evidence>
<keyword evidence="10 12" id="KW-0472">Membrane</keyword>
<gene>
    <name evidence="12" type="primary">secG</name>
    <name evidence="14" type="ORF">APG10_00742</name>
    <name evidence="15" type="ORF">APG11_00930</name>
    <name evidence="16" type="ORF">APG12_00928</name>
</gene>
<dbReference type="GO" id="GO:0005886">
    <property type="term" value="C:plasma membrane"/>
    <property type="evidence" value="ECO:0007669"/>
    <property type="project" value="UniProtKB-SubCell"/>
</dbReference>
<accession>A0A150ISP3</accession>
<comment type="subunit">
    <text evidence="12">Component of the protein translocase complex. Heterotrimer consisting of alpha (SecY), beta (SecG) and gamma (SecE) subunits. Can form oligomers of the heterotrimer.</text>
</comment>
<accession>A0A150IKP2</accession>
<evidence type="ECO:0000313" key="14">
    <source>
        <dbReference type="EMBL" id="KYC45596.1"/>
    </source>
</evidence>
<keyword evidence="9 12" id="KW-0811">Translocation</keyword>
<dbReference type="Proteomes" id="UP000092403">
    <property type="component" value="Unassembled WGS sequence"/>
</dbReference>
<name>A0A150IKP2_9EURY</name>
<dbReference type="EMBL" id="LNGF01000018">
    <property type="protein sequence ID" value="KYC47684.1"/>
    <property type="molecule type" value="Genomic_DNA"/>
</dbReference>
<organism evidence="14 18">
    <name type="scientific">Candidatus Methanofastidiosum methylothiophilum</name>
    <dbReference type="NCBI Taxonomy" id="1705564"/>
    <lineage>
        <taxon>Archaea</taxon>
        <taxon>Methanobacteriati</taxon>
        <taxon>Methanobacteriota</taxon>
        <taxon>Stenosarchaea group</taxon>
        <taxon>Candidatus Methanofastidiosia</taxon>
        <taxon>Candidatus Methanofastidiosales</taxon>
        <taxon>Candidatus Methanofastidiosaceae</taxon>
        <taxon>Candidatus Methanofastidiosum</taxon>
    </lineage>
</organism>
<evidence type="ECO:0000256" key="8">
    <source>
        <dbReference type="ARBA" id="ARBA00022989"/>
    </source>
</evidence>
<dbReference type="InterPro" id="IPR023531">
    <property type="entry name" value="Preprot_translocase_SecG"/>
</dbReference>
<evidence type="ECO:0000256" key="11">
    <source>
        <dbReference type="ARBA" id="ARBA00031868"/>
    </source>
</evidence>
<evidence type="ECO:0000256" key="2">
    <source>
        <dbReference type="ARBA" id="ARBA00006103"/>
    </source>
</evidence>
<comment type="caution">
    <text evidence="14">The sequence shown here is derived from an EMBL/GenBank/DDBJ whole genome shotgun (WGS) entry which is preliminary data.</text>
</comment>
<dbReference type="AlphaFoldDB" id="A0A150IKP2"/>
<evidence type="ECO:0000256" key="9">
    <source>
        <dbReference type="ARBA" id="ARBA00023010"/>
    </source>
</evidence>
<dbReference type="GO" id="GO:0015031">
    <property type="term" value="P:protein transport"/>
    <property type="evidence" value="ECO:0007669"/>
    <property type="project" value="UniProtKB-UniRule"/>
</dbReference>
<dbReference type="Proteomes" id="UP000092401">
    <property type="component" value="Unassembled WGS sequence"/>
</dbReference>
<keyword evidence="6 12" id="KW-0812">Transmembrane</keyword>
<comment type="function">
    <text evidence="12">Involved in protein export. The function of the beta subunit is unknown, but it may be involved in stabilization of the trimeric complex.</text>
</comment>
<dbReference type="EMBL" id="LNGE01000015">
    <property type="protein sequence ID" value="KYC45596.1"/>
    <property type="molecule type" value="Genomic_DNA"/>
</dbReference>
<accession>A0A150IZ90</accession>
<dbReference type="NCBIfam" id="NF002318">
    <property type="entry name" value="PRK01253.1"/>
    <property type="match status" value="1"/>
</dbReference>
<evidence type="ECO:0000313" key="15">
    <source>
        <dbReference type="EMBL" id="KYC47684.1"/>
    </source>
</evidence>
<evidence type="ECO:0000256" key="12">
    <source>
        <dbReference type="HAMAP-Rule" id="MF_00751"/>
    </source>
</evidence>
<evidence type="ECO:0000313" key="18">
    <source>
        <dbReference type="Proteomes" id="UP000092401"/>
    </source>
</evidence>
<evidence type="ECO:0000256" key="4">
    <source>
        <dbReference type="ARBA" id="ARBA00022448"/>
    </source>
</evidence>
<keyword evidence="7 12" id="KW-0653">Protein transport</keyword>
<evidence type="ECO:0000313" key="17">
    <source>
        <dbReference type="Proteomes" id="UP000091929"/>
    </source>
</evidence>
<dbReference type="EMBL" id="LNJC01000016">
    <property type="protein sequence ID" value="KYC50310.1"/>
    <property type="molecule type" value="Genomic_DNA"/>
</dbReference>
<evidence type="ECO:0000256" key="13">
    <source>
        <dbReference type="SAM" id="Phobius"/>
    </source>
</evidence>
<evidence type="ECO:0000256" key="10">
    <source>
        <dbReference type="ARBA" id="ARBA00023136"/>
    </source>
</evidence>
<keyword evidence="5 12" id="KW-1003">Cell membrane</keyword>
<dbReference type="Proteomes" id="UP000091929">
    <property type="component" value="Unassembled WGS sequence"/>
</dbReference>
<evidence type="ECO:0000313" key="16">
    <source>
        <dbReference type="EMBL" id="KYC50310.1"/>
    </source>
</evidence>
<reference evidence="17 18" key="1">
    <citation type="journal article" date="2016" name="ISME J.">
        <title>Chasing the elusive Euryarchaeota class WSA2: genomes reveal a uniquely fastidious methyl-reducing methanogen.</title>
        <authorList>
            <person name="Nobu M.K."/>
            <person name="Narihiro T."/>
            <person name="Kuroda K."/>
            <person name="Mei R."/>
            <person name="Liu W.T."/>
        </authorList>
    </citation>
    <scope>NUCLEOTIDE SEQUENCE [LARGE SCALE GENOMIC DNA]</scope>
    <source>
        <strain evidence="14">B03fssc0709_Meth_Bin005</strain>
        <strain evidence="15">B15fssc0709_Meth_Bin003</strain>
        <strain evidence="16">BMIXfssc0709_Meth_Bin006</strain>
    </source>
</reference>
<proteinExistence type="inferred from homology"/>
<comment type="subcellular location">
    <subcellularLocation>
        <location evidence="1 12">Cell membrane</location>
        <topology evidence="1 12">Single-pass membrane protein</topology>
    </subcellularLocation>
</comment>
<evidence type="ECO:0000256" key="6">
    <source>
        <dbReference type="ARBA" id="ARBA00022692"/>
    </source>
</evidence>
<keyword evidence="8 12" id="KW-1133">Transmembrane helix</keyword>
<protein>
    <recommendedName>
        <fullName evidence="3 12">Preprotein translocase subunit SecG</fullName>
    </recommendedName>
    <alternativeName>
        <fullName evidence="11 12">Protein transport protein Sec61 subunit beta homolog</fullName>
    </alternativeName>
</protein>
<dbReference type="Pfam" id="PF03911">
    <property type="entry name" value="Sec61_beta"/>
    <property type="match status" value="1"/>
</dbReference>
<dbReference type="HAMAP" id="MF_00751">
    <property type="entry name" value="SecG"/>
    <property type="match status" value="1"/>
</dbReference>
<keyword evidence="4 12" id="KW-0813">Transport</keyword>
<evidence type="ECO:0000256" key="3">
    <source>
        <dbReference type="ARBA" id="ARBA00014522"/>
    </source>
</evidence>
<feature type="topological domain" description="Cytoplasmic" evidence="12">
    <location>
        <begin position="1"/>
        <end position="34"/>
    </location>
</feature>
<sequence length="62" mass="6484">MVKRKPQAVGGAMPATGAGLIRYFDEDEGGLKIRPEAVVAICVVVIVVGILLQVFGAELLGF</sequence>
<evidence type="ECO:0000256" key="5">
    <source>
        <dbReference type="ARBA" id="ARBA00022475"/>
    </source>
</evidence>
<comment type="similarity">
    <text evidence="2 12">Belongs to the SEC61-beta family.</text>
</comment>
<feature type="transmembrane region" description="Helical" evidence="13">
    <location>
        <begin position="37"/>
        <end position="56"/>
    </location>
</feature>
<evidence type="ECO:0000256" key="1">
    <source>
        <dbReference type="ARBA" id="ARBA00004162"/>
    </source>
</evidence>
<dbReference type="InterPro" id="IPR016482">
    <property type="entry name" value="SecG/Sec61-beta/Sbh"/>
</dbReference>